<dbReference type="InterPro" id="IPR036162">
    <property type="entry name" value="Resolvase-like_N_sf"/>
</dbReference>
<gene>
    <name evidence="4" type="ORF">FCL40_16960</name>
</gene>
<dbReference type="EMBL" id="SWCI01000017">
    <property type="protein sequence ID" value="TKB46865.1"/>
    <property type="molecule type" value="Genomic_DNA"/>
</dbReference>
<organism evidence="4 5">
    <name type="scientific">Ferrimonas sediminicola</name>
    <dbReference type="NCBI Taxonomy" id="2569538"/>
    <lineage>
        <taxon>Bacteria</taxon>
        <taxon>Pseudomonadati</taxon>
        <taxon>Pseudomonadota</taxon>
        <taxon>Gammaproteobacteria</taxon>
        <taxon>Alteromonadales</taxon>
        <taxon>Ferrimonadaceae</taxon>
        <taxon>Ferrimonas</taxon>
    </lineage>
</organism>
<dbReference type="SMART" id="SM00857">
    <property type="entry name" value="Resolvase"/>
    <property type="match status" value="1"/>
</dbReference>
<dbReference type="SUPFAM" id="SSF53041">
    <property type="entry name" value="Resolvase-like"/>
    <property type="match status" value="1"/>
</dbReference>
<dbReference type="Pfam" id="PF07508">
    <property type="entry name" value="Recombinase"/>
    <property type="match status" value="1"/>
</dbReference>
<sequence>MQYAISYSRFSTGRQQHGTSLSRQTEMAEDYCQQHNLTLLESFHDAGRSGFHAKHLEEGGQLKLLLDKVNDGTIPKGTHLLVEQTDRLTRQAVLEGLQVIQQLVLAGLVVVTLDDGEKYDADAGFGKLVMLLARLQRGHDESKAKSDRMNFAWEKKAKQLLAGELPKMRMPFWLERDGDNVRPVAQWVEVVECVFQGCIDGYGCAEIARSLNNDGITTKSGTMWTASSVTQLIRNKRLIGWHQRKESKELFKVYPPIMSIERFEEAGKALDTRVRSKGNSQKWSSALSGLGRCGACGSVLKYSGRAKYRTAVCRAAVDGGAVCSNKRSIRYKAIIVGMVAALSKGLGQQLLPKPKEQGSQRESVQHEIDGLDGQISNLVEAIGMAPNVQEIAVKLRDAQAKREDLKQKLSTMVDPADPEVERARRSLIASRDIPELVEMVLEGLKEAAAKFNILLHSIEEARFTLQDGVVRIGDTETWIEHKTIRFRDADGYLATLSDVPIERERRIIEYGTPDNARKITTWVSIAGQDLGGGFHLEYDPVDEPNVPELDMYDESGNVRMDRVRILNDFAEQLT</sequence>
<accession>A0A4U1B8F3</accession>
<dbReference type="Proteomes" id="UP000305674">
    <property type="component" value="Unassembled WGS sequence"/>
</dbReference>
<dbReference type="PANTHER" id="PTHR30461:SF2">
    <property type="entry name" value="SERINE RECOMBINASE PINE-RELATED"/>
    <property type="match status" value="1"/>
</dbReference>
<protein>
    <submittedName>
        <fullName evidence="4">Recombinase family protein</fullName>
    </submittedName>
</protein>
<dbReference type="PROSITE" id="PS51737">
    <property type="entry name" value="RECOMBINASE_DNA_BIND"/>
    <property type="match status" value="1"/>
</dbReference>
<feature type="domain" description="Recombinase" evidence="3">
    <location>
        <begin position="171"/>
        <end position="276"/>
    </location>
</feature>
<proteinExistence type="predicted"/>
<dbReference type="RefSeq" id="WP_136854484.1">
    <property type="nucleotide sequence ID" value="NZ_SWCI01000017.1"/>
</dbReference>
<dbReference type="CDD" id="cd00338">
    <property type="entry name" value="Ser_Recombinase"/>
    <property type="match status" value="1"/>
</dbReference>
<dbReference type="GO" id="GO:0003677">
    <property type="term" value="F:DNA binding"/>
    <property type="evidence" value="ECO:0007669"/>
    <property type="project" value="UniProtKB-KW"/>
</dbReference>
<reference evidence="4 5" key="1">
    <citation type="submission" date="2019-04" db="EMBL/GenBank/DDBJ databases">
        <authorList>
            <person name="Hwang J.C."/>
        </authorList>
    </citation>
    <scope>NUCLEOTIDE SEQUENCE [LARGE SCALE GENOMIC DNA]</scope>
    <source>
        <strain evidence="4 5">IMCC35001</strain>
    </source>
</reference>
<dbReference type="AlphaFoldDB" id="A0A4U1B8F3"/>
<keyword evidence="5" id="KW-1185">Reference proteome</keyword>
<dbReference type="InterPro" id="IPR011109">
    <property type="entry name" value="DNA_bind_recombinase_dom"/>
</dbReference>
<dbReference type="Pfam" id="PF00239">
    <property type="entry name" value="Resolvase"/>
    <property type="match status" value="1"/>
</dbReference>
<name>A0A4U1B8F3_9GAMM</name>
<dbReference type="InterPro" id="IPR006119">
    <property type="entry name" value="Resolv_N"/>
</dbReference>
<dbReference type="Gene3D" id="3.90.1750.20">
    <property type="entry name" value="Putative Large Serine Recombinase, Chain B, Domain 2"/>
    <property type="match status" value="1"/>
</dbReference>
<evidence type="ECO:0000256" key="1">
    <source>
        <dbReference type="ARBA" id="ARBA00023125"/>
    </source>
</evidence>
<dbReference type="GO" id="GO:0000150">
    <property type="term" value="F:DNA strand exchange activity"/>
    <property type="evidence" value="ECO:0007669"/>
    <property type="project" value="InterPro"/>
</dbReference>
<dbReference type="InterPro" id="IPR025827">
    <property type="entry name" value="Zn_ribbon_recom_dom"/>
</dbReference>
<comment type="caution">
    <text evidence="4">The sequence shown here is derived from an EMBL/GenBank/DDBJ whole genome shotgun (WGS) entry which is preliminary data.</text>
</comment>
<dbReference type="PANTHER" id="PTHR30461">
    <property type="entry name" value="DNA-INVERTASE FROM LAMBDOID PROPHAGE"/>
    <property type="match status" value="1"/>
</dbReference>
<dbReference type="Pfam" id="PF13408">
    <property type="entry name" value="Zn_ribbon_recom"/>
    <property type="match status" value="1"/>
</dbReference>
<evidence type="ECO:0000259" key="3">
    <source>
        <dbReference type="PROSITE" id="PS51737"/>
    </source>
</evidence>
<evidence type="ECO:0000256" key="2">
    <source>
        <dbReference type="ARBA" id="ARBA00023172"/>
    </source>
</evidence>
<dbReference type="InterPro" id="IPR050639">
    <property type="entry name" value="SSR_resolvase"/>
</dbReference>
<dbReference type="OrthoDB" id="9791494at2"/>
<evidence type="ECO:0000313" key="4">
    <source>
        <dbReference type="EMBL" id="TKB46865.1"/>
    </source>
</evidence>
<dbReference type="Gene3D" id="3.40.50.1390">
    <property type="entry name" value="Resolvase, N-terminal catalytic domain"/>
    <property type="match status" value="1"/>
</dbReference>
<dbReference type="InterPro" id="IPR038109">
    <property type="entry name" value="DNA_bind_recomb_sf"/>
</dbReference>
<evidence type="ECO:0000313" key="5">
    <source>
        <dbReference type="Proteomes" id="UP000305674"/>
    </source>
</evidence>
<keyword evidence="1" id="KW-0238">DNA-binding</keyword>
<keyword evidence="2" id="KW-0233">DNA recombination</keyword>